<comment type="caution">
    <text evidence="2">The sequence shown here is derived from an EMBL/GenBank/DDBJ whole genome shotgun (WGS) entry which is preliminary data.</text>
</comment>
<dbReference type="SMART" id="SM00220">
    <property type="entry name" value="S_TKc"/>
    <property type="match status" value="1"/>
</dbReference>
<dbReference type="SUPFAM" id="SSF56112">
    <property type="entry name" value="Protein kinase-like (PK-like)"/>
    <property type="match status" value="1"/>
</dbReference>
<gene>
    <name evidence="2" type="ORF">QVD17_02600</name>
</gene>
<dbReference type="Gene3D" id="3.30.200.20">
    <property type="entry name" value="Phosphorylase Kinase, domain 1"/>
    <property type="match status" value="1"/>
</dbReference>
<dbReference type="InterPro" id="IPR001245">
    <property type="entry name" value="Ser-Thr/Tyr_kinase_cat_dom"/>
</dbReference>
<protein>
    <recommendedName>
        <fullName evidence="1">Protein kinase domain-containing protein</fullName>
    </recommendedName>
</protein>
<evidence type="ECO:0000313" key="2">
    <source>
        <dbReference type="EMBL" id="KAK1436816.1"/>
    </source>
</evidence>
<dbReference type="GO" id="GO:0004714">
    <property type="term" value="F:transmembrane receptor protein tyrosine kinase activity"/>
    <property type="evidence" value="ECO:0007669"/>
    <property type="project" value="InterPro"/>
</dbReference>
<accession>A0AAD8P9B7</accession>
<keyword evidence="3" id="KW-1185">Reference proteome</keyword>
<dbReference type="PROSITE" id="PS50011">
    <property type="entry name" value="PROTEIN_KINASE_DOM"/>
    <property type="match status" value="1"/>
</dbReference>
<sequence>MFTSNKPSSHNISWPFQSPETLTPTYTNNYDESLVTGMGGFGNVYKVNIKRIDCNSIHEPNKFREEVNMLATLRHANIVPLVRYCDKEKTLIYECVSNKTLDDHLHKYHTHLSWLQRLKVCIDVALGLRFLHHVGSGIESGVIHGDLKSSNVLLNESWEAKISDFGLWRTWSYIQPSNTCVIDNFGYLDPVYFETGRLRRKSDVYSLGVLLLEVLCRRRVLSEELYEEGENLVTWAQTHIKKGNLKHIVDRQIWDEISPKCLKKFITIVDRCLEKDLELRPTMAEVVANLEVAQASQKKFNASWRRRRNDPCSRQIRRFSYFKLSCIHNFLDPVQPKLLSS</sequence>
<dbReference type="PANTHER" id="PTHR27003">
    <property type="entry name" value="OS07G0166700 PROTEIN"/>
    <property type="match status" value="1"/>
</dbReference>
<dbReference type="InterPro" id="IPR011009">
    <property type="entry name" value="Kinase-like_dom_sf"/>
</dbReference>
<dbReference type="GO" id="GO:0005524">
    <property type="term" value="F:ATP binding"/>
    <property type="evidence" value="ECO:0007669"/>
    <property type="project" value="InterPro"/>
</dbReference>
<dbReference type="Pfam" id="PF07714">
    <property type="entry name" value="PK_Tyr_Ser-Thr"/>
    <property type="match status" value="1"/>
</dbReference>
<feature type="domain" description="Protein kinase" evidence="1">
    <location>
        <begin position="30"/>
        <end position="292"/>
    </location>
</feature>
<dbReference type="InterPro" id="IPR000719">
    <property type="entry name" value="Prot_kinase_dom"/>
</dbReference>
<evidence type="ECO:0000313" key="3">
    <source>
        <dbReference type="Proteomes" id="UP001229421"/>
    </source>
</evidence>
<dbReference type="PANTHER" id="PTHR27003:SF342">
    <property type="entry name" value="TYROSINE-PROTEIN KINASE, CSF-1_PDGF RECEPTOR FAMILY-RELATED"/>
    <property type="match status" value="1"/>
</dbReference>
<reference evidence="2" key="1">
    <citation type="journal article" date="2023" name="bioRxiv">
        <title>Improved chromosome-level genome assembly for marigold (Tagetes erecta).</title>
        <authorList>
            <person name="Jiang F."/>
            <person name="Yuan L."/>
            <person name="Wang S."/>
            <person name="Wang H."/>
            <person name="Xu D."/>
            <person name="Wang A."/>
            <person name="Fan W."/>
        </authorList>
    </citation>
    <scope>NUCLEOTIDE SEQUENCE</scope>
    <source>
        <strain evidence="2">WSJ</strain>
        <tissue evidence="2">Leaf</tissue>
    </source>
</reference>
<organism evidence="2 3">
    <name type="scientific">Tagetes erecta</name>
    <name type="common">African marigold</name>
    <dbReference type="NCBI Taxonomy" id="13708"/>
    <lineage>
        <taxon>Eukaryota</taxon>
        <taxon>Viridiplantae</taxon>
        <taxon>Streptophyta</taxon>
        <taxon>Embryophyta</taxon>
        <taxon>Tracheophyta</taxon>
        <taxon>Spermatophyta</taxon>
        <taxon>Magnoliopsida</taxon>
        <taxon>eudicotyledons</taxon>
        <taxon>Gunneridae</taxon>
        <taxon>Pentapetalae</taxon>
        <taxon>asterids</taxon>
        <taxon>campanulids</taxon>
        <taxon>Asterales</taxon>
        <taxon>Asteraceae</taxon>
        <taxon>Asteroideae</taxon>
        <taxon>Heliantheae alliance</taxon>
        <taxon>Tageteae</taxon>
        <taxon>Tagetes</taxon>
    </lineage>
</organism>
<dbReference type="AlphaFoldDB" id="A0AAD8P9B7"/>
<dbReference type="PROSITE" id="PS00108">
    <property type="entry name" value="PROTEIN_KINASE_ST"/>
    <property type="match status" value="1"/>
</dbReference>
<dbReference type="GO" id="GO:0009506">
    <property type="term" value="C:plasmodesma"/>
    <property type="evidence" value="ECO:0007669"/>
    <property type="project" value="TreeGrafter"/>
</dbReference>
<dbReference type="InterPro" id="IPR008271">
    <property type="entry name" value="Ser/Thr_kinase_AS"/>
</dbReference>
<dbReference type="Gene3D" id="1.10.510.10">
    <property type="entry name" value="Transferase(Phosphotransferase) domain 1"/>
    <property type="match status" value="1"/>
</dbReference>
<dbReference type="Proteomes" id="UP001229421">
    <property type="component" value="Unassembled WGS sequence"/>
</dbReference>
<name>A0AAD8P9B7_TARER</name>
<dbReference type="InterPro" id="IPR045272">
    <property type="entry name" value="ANXUR1/2-like"/>
</dbReference>
<dbReference type="GO" id="GO:0005886">
    <property type="term" value="C:plasma membrane"/>
    <property type="evidence" value="ECO:0007669"/>
    <property type="project" value="TreeGrafter"/>
</dbReference>
<proteinExistence type="predicted"/>
<evidence type="ECO:0000259" key="1">
    <source>
        <dbReference type="PROSITE" id="PS50011"/>
    </source>
</evidence>
<dbReference type="EMBL" id="JAUHHV010000001">
    <property type="protein sequence ID" value="KAK1436816.1"/>
    <property type="molecule type" value="Genomic_DNA"/>
</dbReference>